<dbReference type="Proteomes" id="UP000314294">
    <property type="component" value="Unassembled WGS sequence"/>
</dbReference>
<dbReference type="AlphaFoldDB" id="A0A4Z2I6I8"/>
<name>A0A4Z2I6I8_9TELE</name>
<evidence type="ECO:0000313" key="2">
    <source>
        <dbReference type="Proteomes" id="UP000314294"/>
    </source>
</evidence>
<accession>A0A4Z2I6I8</accession>
<dbReference type="EMBL" id="SRLO01000122">
    <property type="protein sequence ID" value="TNN73657.1"/>
    <property type="molecule type" value="Genomic_DNA"/>
</dbReference>
<sequence>MDSHAINPLITCLCGESSVPPDDRGMEYLSEWRLRMAPMLGTFAPPSIDGTWGMAAMGVMGAVGVVGV</sequence>
<evidence type="ECO:0000313" key="1">
    <source>
        <dbReference type="EMBL" id="TNN73657.1"/>
    </source>
</evidence>
<gene>
    <name evidence="1" type="ORF">EYF80_016037</name>
</gene>
<organism evidence="1 2">
    <name type="scientific">Liparis tanakae</name>
    <name type="common">Tanaka's snailfish</name>
    <dbReference type="NCBI Taxonomy" id="230148"/>
    <lineage>
        <taxon>Eukaryota</taxon>
        <taxon>Metazoa</taxon>
        <taxon>Chordata</taxon>
        <taxon>Craniata</taxon>
        <taxon>Vertebrata</taxon>
        <taxon>Euteleostomi</taxon>
        <taxon>Actinopterygii</taxon>
        <taxon>Neopterygii</taxon>
        <taxon>Teleostei</taxon>
        <taxon>Neoteleostei</taxon>
        <taxon>Acanthomorphata</taxon>
        <taxon>Eupercaria</taxon>
        <taxon>Perciformes</taxon>
        <taxon>Cottioidei</taxon>
        <taxon>Cottales</taxon>
        <taxon>Liparidae</taxon>
        <taxon>Liparis</taxon>
    </lineage>
</organism>
<reference evidence="1 2" key="1">
    <citation type="submission" date="2019-03" db="EMBL/GenBank/DDBJ databases">
        <title>First draft genome of Liparis tanakae, snailfish: a comprehensive survey of snailfish specific genes.</title>
        <authorList>
            <person name="Kim W."/>
            <person name="Song I."/>
            <person name="Jeong J.-H."/>
            <person name="Kim D."/>
            <person name="Kim S."/>
            <person name="Ryu S."/>
            <person name="Song J.Y."/>
            <person name="Lee S.K."/>
        </authorList>
    </citation>
    <scope>NUCLEOTIDE SEQUENCE [LARGE SCALE GENOMIC DNA]</scope>
    <source>
        <tissue evidence="1">Muscle</tissue>
    </source>
</reference>
<proteinExistence type="predicted"/>
<keyword evidence="2" id="KW-1185">Reference proteome</keyword>
<protein>
    <submittedName>
        <fullName evidence="1">Uncharacterized protein</fullName>
    </submittedName>
</protein>
<comment type="caution">
    <text evidence="1">The sequence shown here is derived from an EMBL/GenBank/DDBJ whole genome shotgun (WGS) entry which is preliminary data.</text>
</comment>